<dbReference type="Pfam" id="PF00892">
    <property type="entry name" value="EamA"/>
    <property type="match status" value="2"/>
</dbReference>
<feature type="transmembrane region" description="Helical" evidence="6">
    <location>
        <begin position="174"/>
        <end position="195"/>
    </location>
</feature>
<dbReference type="PANTHER" id="PTHR32322:SF2">
    <property type="entry name" value="EAMA DOMAIN-CONTAINING PROTEIN"/>
    <property type="match status" value="1"/>
</dbReference>
<comment type="caution">
    <text evidence="8">The sequence shown here is derived from an EMBL/GenBank/DDBJ whole genome shotgun (WGS) entry which is preliminary data.</text>
</comment>
<feature type="domain" description="EamA" evidence="7">
    <location>
        <begin position="229"/>
        <end position="299"/>
    </location>
</feature>
<feature type="transmembrane region" description="Helical" evidence="6">
    <location>
        <begin position="62"/>
        <end position="82"/>
    </location>
</feature>
<reference evidence="8 9" key="1">
    <citation type="submission" date="2019-07" db="EMBL/GenBank/DDBJ databases">
        <title>Genomic Encyclopedia of Type Strains, Phase III (KMG-III): the genomes of soil and plant-associated and newly described type strains.</title>
        <authorList>
            <person name="Whitman W."/>
        </authorList>
    </citation>
    <scope>NUCLEOTIDE SEQUENCE [LARGE SCALE GENOMIC DNA]</scope>
    <source>
        <strain evidence="8 9">BL24</strain>
    </source>
</reference>
<name>A0A5S5BYB4_9BACL</name>
<keyword evidence="3 6" id="KW-0812">Transmembrane</keyword>
<dbReference type="PANTHER" id="PTHR32322">
    <property type="entry name" value="INNER MEMBRANE TRANSPORTER"/>
    <property type="match status" value="1"/>
</dbReference>
<proteinExistence type="inferred from homology"/>
<evidence type="ECO:0000256" key="6">
    <source>
        <dbReference type="SAM" id="Phobius"/>
    </source>
</evidence>
<feature type="transmembrane region" description="Helical" evidence="6">
    <location>
        <begin position="119"/>
        <end position="138"/>
    </location>
</feature>
<keyword evidence="9" id="KW-1185">Reference proteome</keyword>
<organism evidence="8 9">
    <name type="scientific">Paenibacillus methanolicus</name>
    <dbReference type="NCBI Taxonomy" id="582686"/>
    <lineage>
        <taxon>Bacteria</taxon>
        <taxon>Bacillati</taxon>
        <taxon>Bacillota</taxon>
        <taxon>Bacilli</taxon>
        <taxon>Bacillales</taxon>
        <taxon>Paenibacillaceae</taxon>
        <taxon>Paenibacillus</taxon>
    </lineage>
</organism>
<comment type="subcellular location">
    <subcellularLocation>
        <location evidence="1">Endomembrane system</location>
        <topology evidence="1">Multi-pass membrane protein</topology>
    </subcellularLocation>
</comment>
<dbReference type="RefSeq" id="WP_148931938.1">
    <property type="nucleotide sequence ID" value="NZ_VNHS01000010.1"/>
</dbReference>
<feature type="transmembrane region" description="Helical" evidence="6">
    <location>
        <begin position="227"/>
        <end position="245"/>
    </location>
</feature>
<comment type="similarity">
    <text evidence="2">Belongs to the EamA transporter family.</text>
</comment>
<feature type="transmembrane region" description="Helical" evidence="6">
    <location>
        <begin position="94"/>
        <end position="113"/>
    </location>
</feature>
<evidence type="ECO:0000256" key="1">
    <source>
        <dbReference type="ARBA" id="ARBA00004127"/>
    </source>
</evidence>
<dbReference type="InterPro" id="IPR037185">
    <property type="entry name" value="EmrE-like"/>
</dbReference>
<dbReference type="EMBL" id="VNHS01000010">
    <property type="protein sequence ID" value="TYP71286.1"/>
    <property type="molecule type" value="Genomic_DNA"/>
</dbReference>
<feature type="transmembrane region" description="Helical" evidence="6">
    <location>
        <begin position="257"/>
        <end position="277"/>
    </location>
</feature>
<gene>
    <name evidence="8" type="ORF">BCM02_110237</name>
</gene>
<feature type="transmembrane region" description="Helical" evidence="6">
    <location>
        <begin position="150"/>
        <end position="168"/>
    </location>
</feature>
<protein>
    <submittedName>
        <fullName evidence="8">Putative membrane protein</fullName>
    </submittedName>
</protein>
<evidence type="ECO:0000259" key="7">
    <source>
        <dbReference type="Pfam" id="PF00892"/>
    </source>
</evidence>
<evidence type="ECO:0000256" key="4">
    <source>
        <dbReference type="ARBA" id="ARBA00022989"/>
    </source>
</evidence>
<dbReference type="Gene3D" id="1.10.3730.20">
    <property type="match status" value="2"/>
</dbReference>
<dbReference type="InterPro" id="IPR050638">
    <property type="entry name" value="AA-Vitamin_Transporters"/>
</dbReference>
<evidence type="ECO:0000313" key="8">
    <source>
        <dbReference type="EMBL" id="TYP71286.1"/>
    </source>
</evidence>
<evidence type="ECO:0000256" key="2">
    <source>
        <dbReference type="ARBA" id="ARBA00007362"/>
    </source>
</evidence>
<dbReference type="Proteomes" id="UP000323257">
    <property type="component" value="Unassembled WGS sequence"/>
</dbReference>
<feature type="transmembrane region" description="Helical" evidence="6">
    <location>
        <begin position="31"/>
        <end position="50"/>
    </location>
</feature>
<dbReference type="GO" id="GO:0016020">
    <property type="term" value="C:membrane"/>
    <property type="evidence" value="ECO:0007669"/>
    <property type="project" value="UniProtKB-SubCell"/>
</dbReference>
<evidence type="ECO:0000256" key="3">
    <source>
        <dbReference type="ARBA" id="ARBA00022692"/>
    </source>
</evidence>
<evidence type="ECO:0000256" key="5">
    <source>
        <dbReference type="ARBA" id="ARBA00023136"/>
    </source>
</evidence>
<dbReference type="AlphaFoldDB" id="A0A5S5BYB4"/>
<feature type="domain" description="EamA" evidence="7">
    <location>
        <begin position="6"/>
        <end position="136"/>
    </location>
</feature>
<accession>A0A5S5BYB4</accession>
<dbReference type="OrthoDB" id="9806718at2"/>
<evidence type="ECO:0000313" key="9">
    <source>
        <dbReference type="Proteomes" id="UP000323257"/>
    </source>
</evidence>
<keyword evidence="5 6" id="KW-0472">Membrane</keyword>
<sequence>MWFTEAALSALLFGLAGWWMKVSQMRGGSSAYLLLGLYVSGTLGFGIHAIAVGKLADSLTDWRVWCAGVLIGAGSALGNALFMKALECGPASLASPLTNMNIVLVVLLGTFVYHEPFTGTELLGVLLLLLAVLLISVRIQDHASIRSRRWFGYVGVSMLLFAVRNGGLKVTEELSLSGASVLFVAYALSIAWFGVPALRERRAIHGAGPIRPDAGQVLARAFRAPRIGYRLGLAAGLFSYGGLQLYTLSLQTGQANIAGPIFASNSLIVAIGSIVLYRERLTGRQWLAFACLFAGLICIRL</sequence>
<dbReference type="SUPFAM" id="SSF103481">
    <property type="entry name" value="Multidrug resistance efflux transporter EmrE"/>
    <property type="match status" value="2"/>
</dbReference>
<keyword evidence="4 6" id="KW-1133">Transmembrane helix</keyword>
<dbReference type="InterPro" id="IPR000620">
    <property type="entry name" value="EamA_dom"/>
</dbReference>